<dbReference type="GeneID" id="14905556"/>
<keyword evidence="2" id="KW-0732">Signal</keyword>
<proteinExistence type="inferred from homology"/>
<dbReference type="PANTHER" id="PTHR11575">
    <property type="entry name" value="5'-NUCLEOTIDASE-RELATED"/>
    <property type="match status" value="1"/>
</dbReference>
<gene>
    <name evidence="6" type="ORF">IMG5_155350</name>
</gene>
<dbReference type="SUPFAM" id="SSF55816">
    <property type="entry name" value="5'-nucleotidase (syn. UDP-sugar hydrolase), C-terminal domain"/>
    <property type="match status" value="1"/>
</dbReference>
<dbReference type="CDD" id="cd07406">
    <property type="entry name" value="MPP_CG11883_N"/>
    <property type="match status" value="1"/>
</dbReference>
<protein>
    <submittedName>
        <fullName evidence="6">Ser thr protein phosphatase family protein, putative</fullName>
        <ecNumber evidence="6">3.1.3.5</ecNumber>
    </submittedName>
</protein>
<dbReference type="Pfam" id="PF02872">
    <property type="entry name" value="5_nucleotid_C"/>
    <property type="match status" value="1"/>
</dbReference>
<keyword evidence="3" id="KW-0547">Nucleotide-binding</keyword>
<dbReference type="InterPro" id="IPR036907">
    <property type="entry name" value="5'-Nucleotdase_C_sf"/>
</dbReference>
<feature type="domain" description="Calcineurin-like phosphoesterase" evidence="4">
    <location>
        <begin position="8"/>
        <end position="216"/>
    </location>
</feature>
<feature type="domain" description="5'-Nucleotidase C-terminal" evidence="5">
    <location>
        <begin position="303"/>
        <end position="459"/>
    </location>
</feature>
<dbReference type="Proteomes" id="UP000008983">
    <property type="component" value="Unassembled WGS sequence"/>
</dbReference>
<dbReference type="STRING" id="857967.G0QZA1"/>
<dbReference type="EC" id="3.1.3.5" evidence="6"/>
<dbReference type="PANTHER" id="PTHR11575:SF48">
    <property type="entry name" value="5'-NUCLEOTIDASE"/>
    <property type="match status" value="1"/>
</dbReference>
<dbReference type="InterPro" id="IPR008334">
    <property type="entry name" value="5'-Nucleotdase_C"/>
</dbReference>
<dbReference type="OMA" id="WLATINS"/>
<dbReference type="InParanoid" id="G0QZA1"/>
<dbReference type="OrthoDB" id="10252235at2759"/>
<dbReference type="GO" id="GO:0009166">
    <property type="term" value="P:nucleotide catabolic process"/>
    <property type="evidence" value="ECO:0007669"/>
    <property type="project" value="InterPro"/>
</dbReference>
<evidence type="ECO:0000256" key="2">
    <source>
        <dbReference type="ARBA" id="ARBA00022729"/>
    </source>
</evidence>
<dbReference type="SUPFAM" id="SSF56300">
    <property type="entry name" value="Metallo-dependent phosphatases"/>
    <property type="match status" value="1"/>
</dbReference>
<sequence length="546" mass="63289">MQKEEISFKILHFNDVYEIEGFNQEPVGGSARFATICKKFKQENPNKSLIIFSGDLFSPSPLSIIYKGEQMIEPINACQIDIACVGNHDFDYNLQQVEQLFKKCNFPWLCSNIYDTRTQNILADNQLYSIIDMQGIKVGFMGLAEEEWLNTITEIDISILQYEDFVSCGKKMAHMLKKEQQCDIVVAITHMRMPNDRILAAQVDDIDIILGGHDHIVISEIINNCLIQKSGSDFKEYSIIDITYKPKDIQNNNIQNTFYLKQNKLKCVIETFQVTKKIEKDDEVQKIVDFYIQQQEQYNNQIIGHTNVDLDTRFKQIRTQETNFGNFYVDVLRNEVQSDVCIINSGTIRSDCIYPKGDITFSMIQKALPFPDLIVVVKCSGLKLIQALENGVSKWPSFEGRFPLVSGIKFEFDGQKQPFQRVDLDSIFIGKEKIQVDKIYSLAIKWFMYLGKDGYDMFQDCNFIIDYMNALPHLQIMIGLFKSLEEKSKTTNISSFTEFSQLNFNENRKYNRLMRLVKEIKNFEDNKYISIHPVVEGRILMVNKNN</sequence>
<dbReference type="GO" id="GO:0000166">
    <property type="term" value="F:nucleotide binding"/>
    <property type="evidence" value="ECO:0007669"/>
    <property type="project" value="UniProtKB-KW"/>
</dbReference>
<dbReference type="PRINTS" id="PR01607">
    <property type="entry name" value="APYRASEFAMLY"/>
</dbReference>
<dbReference type="InterPro" id="IPR041821">
    <property type="entry name" value="CG11883_N"/>
</dbReference>
<dbReference type="eggNOG" id="KOG4419">
    <property type="taxonomic scope" value="Eukaryota"/>
</dbReference>
<reference evidence="6 7" key="1">
    <citation type="submission" date="2011-07" db="EMBL/GenBank/DDBJ databases">
        <authorList>
            <person name="Coyne R."/>
            <person name="Brami D."/>
            <person name="Johnson J."/>
            <person name="Hostetler J."/>
            <person name="Hannick L."/>
            <person name="Clark T."/>
            <person name="Cassidy-Hanley D."/>
            <person name="Inman J."/>
        </authorList>
    </citation>
    <scope>NUCLEOTIDE SEQUENCE [LARGE SCALE GENOMIC DNA]</scope>
    <source>
        <strain evidence="6 7">G5</strain>
    </source>
</reference>
<dbReference type="Gene3D" id="3.60.21.10">
    <property type="match status" value="1"/>
</dbReference>
<dbReference type="EMBL" id="GL984142">
    <property type="protein sequence ID" value="EGR29458.1"/>
    <property type="molecule type" value="Genomic_DNA"/>
</dbReference>
<comment type="similarity">
    <text evidence="1 3">Belongs to the 5'-nucleotidase family.</text>
</comment>
<organism evidence="6 7">
    <name type="scientific">Ichthyophthirius multifiliis</name>
    <name type="common">White spot disease agent</name>
    <name type="synonym">Ich</name>
    <dbReference type="NCBI Taxonomy" id="5932"/>
    <lineage>
        <taxon>Eukaryota</taxon>
        <taxon>Sar</taxon>
        <taxon>Alveolata</taxon>
        <taxon>Ciliophora</taxon>
        <taxon>Intramacronucleata</taxon>
        <taxon>Oligohymenophorea</taxon>
        <taxon>Hymenostomatida</taxon>
        <taxon>Ophryoglenina</taxon>
        <taxon>Ichthyophthirius</taxon>
    </lineage>
</organism>
<dbReference type="InterPro" id="IPR006179">
    <property type="entry name" value="5_nucleotidase/apyrase"/>
</dbReference>
<dbReference type="AlphaFoldDB" id="G0QZA1"/>
<dbReference type="GO" id="GO:0008253">
    <property type="term" value="F:5'-nucleotidase activity"/>
    <property type="evidence" value="ECO:0007669"/>
    <property type="project" value="UniProtKB-EC"/>
</dbReference>
<evidence type="ECO:0000259" key="4">
    <source>
        <dbReference type="Pfam" id="PF00149"/>
    </source>
</evidence>
<keyword evidence="7" id="KW-1185">Reference proteome</keyword>
<accession>G0QZA1</accession>
<dbReference type="RefSeq" id="XP_004030694.1">
    <property type="nucleotide sequence ID" value="XM_004030646.1"/>
</dbReference>
<evidence type="ECO:0000259" key="5">
    <source>
        <dbReference type="Pfam" id="PF02872"/>
    </source>
</evidence>
<dbReference type="InterPro" id="IPR029052">
    <property type="entry name" value="Metallo-depent_PP-like"/>
</dbReference>
<dbReference type="InterPro" id="IPR004843">
    <property type="entry name" value="Calcineurin-like_PHP"/>
</dbReference>
<name>G0QZA1_ICHMU</name>
<evidence type="ECO:0000313" key="7">
    <source>
        <dbReference type="Proteomes" id="UP000008983"/>
    </source>
</evidence>
<dbReference type="Gene3D" id="3.90.780.10">
    <property type="entry name" value="5'-Nucleotidase, C-terminal domain"/>
    <property type="match status" value="1"/>
</dbReference>
<keyword evidence="3 6" id="KW-0378">Hydrolase</keyword>
<evidence type="ECO:0000256" key="1">
    <source>
        <dbReference type="ARBA" id="ARBA00006654"/>
    </source>
</evidence>
<evidence type="ECO:0000256" key="3">
    <source>
        <dbReference type="RuleBase" id="RU362119"/>
    </source>
</evidence>
<evidence type="ECO:0000313" key="6">
    <source>
        <dbReference type="EMBL" id="EGR29458.1"/>
    </source>
</evidence>
<dbReference type="Pfam" id="PF00149">
    <property type="entry name" value="Metallophos"/>
    <property type="match status" value="1"/>
</dbReference>